<protein>
    <submittedName>
        <fullName evidence="1">Uncharacterized protein</fullName>
    </submittedName>
</protein>
<comment type="caution">
    <text evidence="1">The sequence shown here is derived from an EMBL/GenBank/DDBJ whole genome shotgun (WGS) entry which is preliminary data.</text>
</comment>
<dbReference type="Proteomes" id="UP001152888">
    <property type="component" value="Unassembled WGS sequence"/>
</dbReference>
<keyword evidence="2" id="KW-1185">Reference proteome</keyword>
<reference evidence="1" key="1">
    <citation type="submission" date="2022-03" db="EMBL/GenBank/DDBJ databases">
        <authorList>
            <person name="Sayadi A."/>
        </authorList>
    </citation>
    <scope>NUCLEOTIDE SEQUENCE</scope>
</reference>
<proteinExistence type="predicted"/>
<evidence type="ECO:0000313" key="2">
    <source>
        <dbReference type="Proteomes" id="UP001152888"/>
    </source>
</evidence>
<organism evidence="1 2">
    <name type="scientific">Acanthoscelides obtectus</name>
    <name type="common">Bean weevil</name>
    <name type="synonym">Bruchus obtectus</name>
    <dbReference type="NCBI Taxonomy" id="200917"/>
    <lineage>
        <taxon>Eukaryota</taxon>
        <taxon>Metazoa</taxon>
        <taxon>Ecdysozoa</taxon>
        <taxon>Arthropoda</taxon>
        <taxon>Hexapoda</taxon>
        <taxon>Insecta</taxon>
        <taxon>Pterygota</taxon>
        <taxon>Neoptera</taxon>
        <taxon>Endopterygota</taxon>
        <taxon>Coleoptera</taxon>
        <taxon>Polyphaga</taxon>
        <taxon>Cucujiformia</taxon>
        <taxon>Chrysomeloidea</taxon>
        <taxon>Chrysomelidae</taxon>
        <taxon>Bruchinae</taxon>
        <taxon>Bruchini</taxon>
        <taxon>Acanthoscelides</taxon>
    </lineage>
</organism>
<name>A0A9P0M6X1_ACAOB</name>
<gene>
    <name evidence="1" type="ORF">ACAOBT_LOCUS33136</name>
</gene>
<dbReference type="EMBL" id="CAKOFQ010008249">
    <property type="protein sequence ID" value="CAH2012974.1"/>
    <property type="molecule type" value="Genomic_DNA"/>
</dbReference>
<accession>A0A9P0M6X1</accession>
<sequence>MKMKINHAVVAVGGKHNYIKKSRFGIDD</sequence>
<evidence type="ECO:0000313" key="1">
    <source>
        <dbReference type="EMBL" id="CAH2012974.1"/>
    </source>
</evidence>
<dbReference type="AlphaFoldDB" id="A0A9P0M6X1"/>